<keyword evidence="3 5" id="KW-0129">CBS domain</keyword>
<dbReference type="PANTHER" id="PTHR13780:SF35">
    <property type="entry name" value="LD22662P"/>
    <property type="match status" value="1"/>
</dbReference>
<feature type="region of interest" description="Disordered" evidence="6">
    <location>
        <begin position="103"/>
        <end position="195"/>
    </location>
</feature>
<evidence type="ECO:0000256" key="1">
    <source>
        <dbReference type="ARBA" id="ARBA00006750"/>
    </source>
</evidence>
<feature type="region of interest" description="Disordered" evidence="6">
    <location>
        <begin position="251"/>
        <end position="328"/>
    </location>
</feature>
<evidence type="ECO:0000259" key="7">
    <source>
        <dbReference type="PROSITE" id="PS51371"/>
    </source>
</evidence>
<dbReference type="CDD" id="cd04618">
    <property type="entry name" value="CBS_euAMPK_gamma-like_repeat1"/>
    <property type="match status" value="1"/>
</dbReference>
<feature type="compositionally biased region" description="Low complexity" evidence="6">
    <location>
        <begin position="314"/>
        <end position="328"/>
    </location>
</feature>
<dbReference type="Gene3D" id="3.10.580.10">
    <property type="entry name" value="CBS-domain"/>
    <property type="match status" value="2"/>
</dbReference>
<dbReference type="PANTHER" id="PTHR13780">
    <property type="entry name" value="AMP-ACTIVATED PROTEIN KINASE, GAMMA REGULATORY SUBUNIT"/>
    <property type="match status" value="1"/>
</dbReference>
<name>A0ABQ8JMJ7_DERPT</name>
<reference evidence="8 9" key="2">
    <citation type="journal article" date="2022" name="Mol. Biol. Evol.">
        <title>Comparative Genomics Reveals Insights into the Divergent Evolution of Astigmatic Mites and Household Pest Adaptations.</title>
        <authorList>
            <person name="Xiong Q."/>
            <person name="Wan A.T."/>
            <person name="Liu X."/>
            <person name="Fung C.S."/>
            <person name="Xiao X."/>
            <person name="Malainual N."/>
            <person name="Hou J."/>
            <person name="Wang L."/>
            <person name="Wang M."/>
            <person name="Yang K.Y."/>
            <person name="Cui Y."/>
            <person name="Leung E.L."/>
            <person name="Nong W."/>
            <person name="Shin S.K."/>
            <person name="Au S.W."/>
            <person name="Jeong K.Y."/>
            <person name="Chew F.T."/>
            <person name="Hui J.H."/>
            <person name="Leung T.F."/>
            <person name="Tungtrongchitr A."/>
            <person name="Zhong N."/>
            <person name="Liu Z."/>
            <person name="Tsui S.K."/>
        </authorList>
    </citation>
    <scope>NUCLEOTIDE SEQUENCE [LARGE SCALE GENOMIC DNA]</scope>
    <source>
        <strain evidence="8">Derp</strain>
    </source>
</reference>
<feature type="compositionally biased region" description="Polar residues" evidence="6">
    <location>
        <begin position="151"/>
        <end position="162"/>
    </location>
</feature>
<keyword evidence="8" id="KW-0808">Transferase</keyword>
<keyword evidence="8" id="KW-0418">Kinase</keyword>
<reference evidence="8 9" key="1">
    <citation type="journal article" date="2018" name="J. Allergy Clin. Immunol.">
        <title>High-quality assembly of Dermatophagoides pteronyssinus genome and transcriptome reveals a wide range of novel allergens.</title>
        <authorList>
            <person name="Liu X.Y."/>
            <person name="Yang K.Y."/>
            <person name="Wang M.Q."/>
            <person name="Kwok J.S."/>
            <person name="Zeng X."/>
            <person name="Yang Z."/>
            <person name="Xiao X.J."/>
            <person name="Lau C.P."/>
            <person name="Li Y."/>
            <person name="Huang Z.M."/>
            <person name="Ba J.G."/>
            <person name="Yim A.K."/>
            <person name="Ouyang C.Y."/>
            <person name="Ngai S.M."/>
            <person name="Chan T.F."/>
            <person name="Leung E.L."/>
            <person name="Liu L."/>
            <person name="Liu Z.G."/>
            <person name="Tsui S.K."/>
        </authorList>
    </citation>
    <scope>NUCLEOTIDE SEQUENCE [LARGE SCALE GENOMIC DNA]</scope>
    <source>
        <strain evidence="8">Derp</strain>
    </source>
</reference>
<keyword evidence="9" id="KW-1185">Reference proteome</keyword>
<feature type="compositionally biased region" description="Basic and acidic residues" evidence="6">
    <location>
        <begin position="32"/>
        <end position="43"/>
    </location>
</feature>
<dbReference type="Pfam" id="PF00571">
    <property type="entry name" value="CBS"/>
    <property type="match status" value="3"/>
</dbReference>
<dbReference type="EMBL" id="NJHN03000031">
    <property type="protein sequence ID" value="KAH9423764.1"/>
    <property type="molecule type" value="Genomic_DNA"/>
</dbReference>
<accession>A0ABQ8JMJ7</accession>
<dbReference type="GO" id="GO:0016301">
    <property type="term" value="F:kinase activity"/>
    <property type="evidence" value="ECO:0007669"/>
    <property type="project" value="UniProtKB-KW"/>
</dbReference>
<dbReference type="SUPFAM" id="SSF54631">
    <property type="entry name" value="CBS-domain pair"/>
    <property type="match status" value="2"/>
</dbReference>
<feature type="region of interest" description="Disordered" evidence="6">
    <location>
        <begin position="214"/>
        <end position="236"/>
    </location>
</feature>
<evidence type="ECO:0000256" key="5">
    <source>
        <dbReference type="PROSITE-ProRule" id="PRU00703"/>
    </source>
</evidence>
<feature type="domain" description="CBS" evidence="7">
    <location>
        <begin position="707"/>
        <end position="768"/>
    </location>
</feature>
<keyword evidence="2" id="KW-0677">Repeat</keyword>
<feature type="region of interest" description="Disordered" evidence="6">
    <location>
        <begin position="345"/>
        <end position="398"/>
    </location>
</feature>
<feature type="region of interest" description="Disordered" evidence="6">
    <location>
        <begin position="15"/>
        <end position="89"/>
    </location>
</feature>
<sequence>MDSCLIEHYQSDTNNGIVNEQQSQQQQQQQQTDDKYQRKHLDSIDSAIDDPSINSTSTSGSNNSSVNNNNNSSNNNNNNSTKTKSKPIGIIPKISVLPFLRKQSNSDHHSDDEDCSLDDSNRLPEITSSSAPKSAFKDSNNNHHQMLNNNKIRCTSPPSTSSNNQDCGYNNNNDHHVYHTVHGHPHNDKSGSSSINSSNVVAAVRLPVNYYDGLFEQPQPKSTTPTNSRTRSHSNGFTQQIRHSALISAGLGVGGQTNNTTMTSTSNKSNNDNNHCGSTRRQSHDATMSLHHQQQQQQHINPYTQHSSINDGENSFSPTSSSSTSSTATTNNAALIVTGIFSSSKSHRSSLNNSNNNQNNNNSFFDSFRPRSNTEGSRNSRDNHNANNNNNNNSNSNVKKTSVIAVFKNNFLNRHSPSTTVTSTSTTTTTNSGTININTNLDNTFASISTPLSPTSPTTAIDSTTITNVYNNQLSSQQQTIVVNNQPTRNNCQTTSRIIDHQPLTSLSASSSVRRRSSAYSRDSGIISAPISPNSVIDPFSLSYKTSPHRKLFNRSMSTDCPSTTTNNNNNNSTTKQSWNRRSMRYCRSKSKHLYHMVVCRFLVVDENLVYVRFFKFYRCYDIIPVSAKLVVFDTQLAVKKAFFALLSNGIRAAPLWDASKHRFIGMLTITDFIHILLTYYHSPQLKMEELQEHTLDNWRTGLLKEKARPLVCVEPDESLFNAIRTLLSNKVHRLPVIDPDTGNVLYILTHKRILKFLFLFYYNRLPMPSYLQKTLRELPQIGTFENIVTATLQTSLTEALNLLIEARISALPIVDKKNKVIDVYAKFDVIHLAADKMYQDLDIPIKKALEFRHQSERVVKCTMNETLHTIFERIVQAEVHRIIVVDSDDHVIGIISLSDLLNFLVLRPPLLQILPICSHL</sequence>
<feature type="compositionally biased region" description="Low complexity" evidence="6">
    <location>
        <begin position="21"/>
        <end position="31"/>
    </location>
</feature>
<feature type="compositionally biased region" description="Low complexity" evidence="6">
    <location>
        <begin position="563"/>
        <end position="575"/>
    </location>
</feature>
<feature type="domain" description="CBS" evidence="7">
    <location>
        <begin position="782"/>
        <end position="842"/>
    </location>
</feature>
<comment type="caution">
    <text evidence="8">The sequence shown here is derived from an EMBL/GenBank/DDBJ whole genome shotgun (WGS) entry which is preliminary data.</text>
</comment>
<evidence type="ECO:0000313" key="9">
    <source>
        <dbReference type="Proteomes" id="UP000887458"/>
    </source>
</evidence>
<evidence type="ECO:0000256" key="3">
    <source>
        <dbReference type="ARBA" id="ARBA00023122"/>
    </source>
</evidence>
<feature type="compositionally biased region" description="Polar residues" evidence="6">
    <location>
        <begin position="219"/>
        <end position="236"/>
    </location>
</feature>
<dbReference type="CDD" id="cd04641">
    <property type="entry name" value="CBS_euAMPK_gamma-like_repeat2"/>
    <property type="match status" value="1"/>
</dbReference>
<dbReference type="Proteomes" id="UP000887458">
    <property type="component" value="Unassembled WGS sequence"/>
</dbReference>
<comment type="similarity">
    <text evidence="1">Belongs to the 5'-AMP-activated protein kinase gamma subunit family.</text>
</comment>
<feature type="compositionally biased region" description="Low complexity" evidence="6">
    <location>
        <begin position="345"/>
        <end position="373"/>
    </location>
</feature>
<feature type="domain" description="CBS" evidence="7">
    <location>
        <begin position="623"/>
        <end position="685"/>
    </location>
</feature>
<feature type="region of interest" description="Disordered" evidence="6">
    <location>
        <begin position="555"/>
        <end position="577"/>
    </location>
</feature>
<evidence type="ECO:0000256" key="4">
    <source>
        <dbReference type="ARBA" id="ARBA00025878"/>
    </source>
</evidence>
<dbReference type="SMART" id="SM00116">
    <property type="entry name" value="CBS"/>
    <property type="match status" value="4"/>
</dbReference>
<dbReference type="PROSITE" id="PS51371">
    <property type="entry name" value="CBS"/>
    <property type="match status" value="4"/>
</dbReference>
<evidence type="ECO:0000256" key="2">
    <source>
        <dbReference type="ARBA" id="ARBA00022737"/>
    </source>
</evidence>
<protein>
    <submittedName>
        <fullName evidence="8">5'-AMP-activated protein kinase subunit gamma-2</fullName>
    </submittedName>
</protein>
<feature type="compositionally biased region" description="Low complexity" evidence="6">
    <location>
        <begin position="44"/>
        <end position="89"/>
    </location>
</feature>
<feature type="compositionally biased region" description="Low complexity" evidence="6">
    <location>
        <begin position="385"/>
        <end position="397"/>
    </location>
</feature>
<dbReference type="InterPro" id="IPR000644">
    <property type="entry name" value="CBS_dom"/>
</dbReference>
<organism evidence="8 9">
    <name type="scientific">Dermatophagoides pteronyssinus</name>
    <name type="common">European house dust mite</name>
    <dbReference type="NCBI Taxonomy" id="6956"/>
    <lineage>
        <taxon>Eukaryota</taxon>
        <taxon>Metazoa</taxon>
        <taxon>Ecdysozoa</taxon>
        <taxon>Arthropoda</taxon>
        <taxon>Chelicerata</taxon>
        <taxon>Arachnida</taxon>
        <taxon>Acari</taxon>
        <taxon>Acariformes</taxon>
        <taxon>Sarcoptiformes</taxon>
        <taxon>Astigmata</taxon>
        <taxon>Psoroptidia</taxon>
        <taxon>Analgoidea</taxon>
        <taxon>Pyroglyphidae</taxon>
        <taxon>Dermatophagoidinae</taxon>
        <taxon>Dermatophagoides</taxon>
    </lineage>
</organism>
<evidence type="ECO:0000313" key="8">
    <source>
        <dbReference type="EMBL" id="KAH9423764.1"/>
    </source>
</evidence>
<feature type="compositionally biased region" description="Low complexity" evidence="6">
    <location>
        <begin position="163"/>
        <end position="172"/>
    </location>
</feature>
<dbReference type="InterPro" id="IPR050511">
    <property type="entry name" value="AMPK_gamma/SDS23_families"/>
</dbReference>
<comment type="subunit">
    <text evidence="4">AMPK is a heterotrimer of an alpha catalytic subunit (PRKAA1 or PRKAA2), a beta (PRKAB1 or PRKAB2) and a gamma non-catalytic subunits (PRKAG1, PRKAG2 or PRKAG3). Interacts with FNIP1 and FNIP2.</text>
</comment>
<feature type="domain" description="CBS" evidence="7">
    <location>
        <begin position="855"/>
        <end position="914"/>
    </location>
</feature>
<gene>
    <name evidence="8" type="primary">PRKAG2</name>
    <name evidence="8" type="ORF">DERP_005345</name>
</gene>
<proteinExistence type="inferred from homology"/>
<dbReference type="InterPro" id="IPR046342">
    <property type="entry name" value="CBS_dom_sf"/>
</dbReference>
<feature type="compositionally biased region" description="Polar residues" evidence="6">
    <location>
        <begin position="300"/>
        <end position="313"/>
    </location>
</feature>
<evidence type="ECO:0000256" key="6">
    <source>
        <dbReference type="SAM" id="MobiDB-lite"/>
    </source>
</evidence>
<feature type="compositionally biased region" description="Low complexity" evidence="6">
    <location>
        <begin position="257"/>
        <end position="274"/>
    </location>
</feature>